<evidence type="ECO:0000256" key="2">
    <source>
        <dbReference type="ARBA" id="ARBA00022692"/>
    </source>
</evidence>
<feature type="transmembrane region" description="Helical" evidence="5">
    <location>
        <begin position="297"/>
        <end position="324"/>
    </location>
</feature>
<keyword evidence="2 5" id="KW-0812">Transmembrane</keyword>
<feature type="transmembrane region" description="Helical" evidence="5">
    <location>
        <begin position="97"/>
        <end position="123"/>
    </location>
</feature>
<feature type="transmembrane region" description="Helical" evidence="5">
    <location>
        <begin position="60"/>
        <end position="85"/>
    </location>
</feature>
<feature type="transmembrane region" description="Helical" evidence="5">
    <location>
        <begin position="29"/>
        <end position="53"/>
    </location>
</feature>
<dbReference type="AlphaFoldDB" id="A0A9P1IKM6"/>
<dbReference type="CDD" id="cd00637">
    <property type="entry name" value="7tm_classA_rhodopsin-like"/>
    <property type="match status" value="1"/>
</dbReference>
<gene>
    <name evidence="7" type="ORF">CAMP_LOCUS9816</name>
</gene>
<dbReference type="PROSITE" id="PS50262">
    <property type="entry name" value="G_PROTEIN_RECEP_F1_2"/>
    <property type="match status" value="1"/>
</dbReference>
<comment type="subcellular location">
    <subcellularLocation>
        <location evidence="1">Membrane</location>
    </subcellularLocation>
</comment>
<reference evidence="7" key="1">
    <citation type="submission" date="2022-11" db="EMBL/GenBank/DDBJ databases">
        <authorList>
            <person name="Kikuchi T."/>
        </authorList>
    </citation>
    <scope>NUCLEOTIDE SEQUENCE</scope>
    <source>
        <strain evidence="7">PS1010</strain>
    </source>
</reference>
<evidence type="ECO:0000256" key="3">
    <source>
        <dbReference type="ARBA" id="ARBA00022989"/>
    </source>
</evidence>
<dbReference type="OrthoDB" id="5841613at2759"/>
<sequence>MNNDSTTAVSEEERLSEERLKLWVFLSKLQFWIILVTVIISLVVIAKTIFNLFQRKRSNYFLFLSSICLANIISLCIILFDIFNFSLKGELVCKLELFLSNCAACFTNWIWLCLFTQRFFILFYPMKRSSSGFFGFMRSAKKLISATAIFALITQSWFLVFITEIIEEGYIGMCDKNPEMLSDMGYRFLAIGEALVTYVFPFLLTIIMDFAVLYQAANSSFVVMSAENIRTERSTLLQVNETVKIQSSESIKASSRRRHVAVRRCLLMATVQVLLNAPYYTLQLLDEVYNWREASVIYLYLDAVLYFIYLTQFAMVFFYTNFLVAPRSKGSRKIPLSYTTSVSSGVISLLNGSAAQFSN</sequence>
<feature type="transmembrane region" description="Helical" evidence="5">
    <location>
        <begin position="186"/>
        <end position="214"/>
    </location>
</feature>
<keyword evidence="3 5" id="KW-1133">Transmembrane helix</keyword>
<dbReference type="InterPro" id="IPR017452">
    <property type="entry name" value="GPCR_Rhodpsn_7TM"/>
</dbReference>
<dbReference type="EMBL" id="CANHGI010000004">
    <property type="protein sequence ID" value="CAI5447179.1"/>
    <property type="molecule type" value="Genomic_DNA"/>
</dbReference>
<keyword evidence="8" id="KW-1185">Reference proteome</keyword>
<proteinExistence type="predicted"/>
<dbReference type="Gene3D" id="1.20.1070.10">
    <property type="entry name" value="Rhodopsin 7-helix transmembrane proteins"/>
    <property type="match status" value="1"/>
</dbReference>
<dbReference type="Proteomes" id="UP001152747">
    <property type="component" value="Unassembled WGS sequence"/>
</dbReference>
<evidence type="ECO:0000256" key="5">
    <source>
        <dbReference type="SAM" id="Phobius"/>
    </source>
</evidence>
<evidence type="ECO:0000259" key="6">
    <source>
        <dbReference type="PROSITE" id="PS50262"/>
    </source>
</evidence>
<feature type="transmembrane region" description="Helical" evidence="5">
    <location>
        <begin position="143"/>
        <end position="166"/>
    </location>
</feature>
<dbReference type="SUPFAM" id="SSF81321">
    <property type="entry name" value="Family A G protein-coupled receptor-like"/>
    <property type="match status" value="1"/>
</dbReference>
<organism evidence="7 8">
    <name type="scientific">Caenorhabditis angaria</name>
    <dbReference type="NCBI Taxonomy" id="860376"/>
    <lineage>
        <taxon>Eukaryota</taxon>
        <taxon>Metazoa</taxon>
        <taxon>Ecdysozoa</taxon>
        <taxon>Nematoda</taxon>
        <taxon>Chromadorea</taxon>
        <taxon>Rhabditida</taxon>
        <taxon>Rhabditina</taxon>
        <taxon>Rhabditomorpha</taxon>
        <taxon>Rhabditoidea</taxon>
        <taxon>Rhabditidae</taxon>
        <taxon>Peloderinae</taxon>
        <taxon>Caenorhabditis</taxon>
    </lineage>
</organism>
<evidence type="ECO:0000256" key="1">
    <source>
        <dbReference type="ARBA" id="ARBA00004370"/>
    </source>
</evidence>
<comment type="caution">
    <text evidence="7">The sequence shown here is derived from an EMBL/GenBank/DDBJ whole genome shotgun (WGS) entry which is preliminary data.</text>
</comment>
<name>A0A9P1IKM6_9PELO</name>
<accession>A0A9P1IKM6</accession>
<dbReference type="InterPro" id="IPR052665">
    <property type="entry name" value="Neuropeptide-GPCR"/>
</dbReference>
<dbReference type="GO" id="GO:0016020">
    <property type="term" value="C:membrane"/>
    <property type="evidence" value="ECO:0007669"/>
    <property type="project" value="UniProtKB-SubCell"/>
</dbReference>
<evidence type="ECO:0000313" key="8">
    <source>
        <dbReference type="Proteomes" id="UP001152747"/>
    </source>
</evidence>
<dbReference type="PANTHER" id="PTHR24224">
    <property type="entry name" value="CARDIOACCELERATORY PEPTIDE RECEPTOR-RELATED"/>
    <property type="match status" value="1"/>
</dbReference>
<keyword evidence="4 5" id="KW-0472">Membrane</keyword>
<feature type="domain" description="G-protein coupled receptors family 1 profile" evidence="6">
    <location>
        <begin position="36"/>
        <end position="319"/>
    </location>
</feature>
<evidence type="ECO:0000313" key="7">
    <source>
        <dbReference type="EMBL" id="CAI5447179.1"/>
    </source>
</evidence>
<protein>
    <recommendedName>
        <fullName evidence="6">G-protein coupled receptors family 1 profile domain-containing protein</fullName>
    </recommendedName>
</protein>
<dbReference type="PANTHER" id="PTHR24224:SF1">
    <property type="entry name" value="G-PROTEIN COUPLED RECEPTORS FAMILY 1 PROFILE DOMAIN-CONTAINING PROTEIN"/>
    <property type="match status" value="1"/>
</dbReference>
<evidence type="ECO:0000256" key="4">
    <source>
        <dbReference type="ARBA" id="ARBA00023136"/>
    </source>
</evidence>
<feature type="transmembrane region" description="Helical" evidence="5">
    <location>
        <begin position="265"/>
        <end position="285"/>
    </location>
</feature>
<dbReference type="FunFam" id="1.20.1070.10:FF:000596">
    <property type="entry name" value="Protein CBG18476"/>
    <property type="match status" value="1"/>
</dbReference>